<dbReference type="Proteomes" id="UP001153292">
    <property type="component" value="Chromosome 27"/>
</dbReference>
<reference evidence="2" key="1">
    <citation type="submission" date="2021-12" db="EMBL/GenBank/DDBJ databases">
        <authorList>
            <person name="King R."/>
        </authorList>
    </citation>
    <scope>NUCLEOTIDE SEQUENCE</scope>
</reference>
<proteinExistence type="predicted"/>
<organism evidence="2 3">
    <name type="scientific">Chilo suppressalis</name>
    <name type="common">Asiatic rice borer moth</name>
    <dbReference type="NCBI Taxonomy" id="168631"/>
    <lineage>
        <taxon>Eukaryota</taxon>
        <taxon>Metazoa</taxon>
        <taxon>Ecdysozoa</taxon>
        <taxon>Arthropoda</taxon>
        <taxon>Hexapoda</taxon>
        <taxon>Insecta</taxon>
        <taxon>Pterygota</taxon>
        <taxon>Neoptera</taxon>
        <taxon>Endopterygota</taxon>
        <taxon>Lepidoptera</taxon>
        <taxon>Glossata</taxon>
        <taxon>Ditrysia</taxon>
        <taxon>Pyraloidea</taxon>
        <taxon>Crambidae</taxon>
        <taxon>Crambinae</taxon>
        <taxon>Chilo</taxon>
    </lineage>
</organism>
<accession>A0ABN8L8P0</accession>
<dbReference type="EMBL" id="OU963920">
    <property type="protein sequence ID" value="CAH2987986.1"/>
    <property type="molecule type" value="Genomic_DNA"/>
</dbReference>
<dbReference type="Pfam" id="PF00602">
    <property type="entry name" value="Flu_PB1"/>
    <property type="match status" value="1"/>
</dbReference>
<dbReference type="PROSITE" id="PS50525">
    <property type="entry name" value="RDRP_SSRNA_NEG_SEG"/>
    <property type="match status" value="1"/>
</dbReference>
<dbReference type="InterPro" id="IPR007099">
    <property type="entry name" value="RNA-dir_pol_NSvirus"/>
</dbReference>
<evidence type="ECO:0000259" key="1">
    <source>
        <dbReference type="PROSITE" id="PS50525"/>
    </source>
</evidence>
<evidence type="ECO:0000313" key="2">
    <source>
        <dbReference type="EMBL" id="CAH2987986.1"/>
    </source>
</evidence>
<sequence>MGFYYLLIKKNTPKARFQIRNESFYTRIPWYETKVNMLNEHNQEWFTVIKDRIDDHGYIPASPGFRMGMLNAASTTVGLVTLAGIEIPNTIIRSLRSSDDFMTIFVASEISQLAVLIGLTYSAYRLFGINPSREKTILFPESYTNGEYNWYLDKDFVGQYQVETSSLKPQGENPQDDFNSIAFITLQLMQTHIINVIGAIVRLSVGIDNIRKLWNQIKKGGGKTVK</sequence>
<keyword evidence="3" id="KW-1185">Reference proteome</keyword>
<dbReference type="InterPro" id="IPR001407">
    <property type="entry name" value="RNA_pol_PB1_influenza"/>
</dbReference>
<gene>
    <name evidence="2" type="ORF">CHILSU_LOCUS7516</name>
</gene>
<evidence type="ECO:0000313" key="3">
    <source>
        <dbReference type="Proteomes" id="UP001153292"/>
    </source>
</evidence>
<protein>
    <recommendedName>
        <fullName evidence="1">RdRp catalytic domain-containing protein</fullName>
    </recommendedName>
</protein>
<name>A0ABN8L8P0_CHISP</name>
<feature type="domain" description="RdRp catalytic" evidence="1">
    <location>
        <begin position="1"/>
        <end position="137"/>
    </location>
</feature>